<evidence type="ECO:0000313" key="3">
    <source>
        <dbReference type="Proteomes" id="UP001174136"/>
    </source>
</evidence>
<dbReference type="InterPro" id="IPR007110">
    <property type="entry name" value="Ig-like_dom"/>
</dbReference>
<accession>A0AA47PC32</accession>
<dbReference type="CDD" id="cd00096">
    <property type="entry name" value="Ig"/>
    <property type="match status" value="2"/>
</dbReference>
<dbReference type="Pfam" id="PF13927">
    <property type="entry name" value="Ig_3"/>
    <property type="match status" value="2"/>
</dbReference>
<dbReference type="Proteomes" id="UP001174136">
    <property type="component" value="Unassembled WGS sequence"/>
</dbReference>
<feature type="domain" description="Ig-like" evidence="1">
    <location>
        <begin position="127"/>
        <end position="195"/>
    </location>
</feature>
<dbReference type="PROSITE" id="PS50835">
    <property type="entry name" value="IG_LIKE"/>
    <property type="match status" value="3"/>
</dbReference>
<evidence type="ECO:0000313" key="2">
    <source>
        <dbReference type="EMBL" id="KAK0155013.1"/>
    </source>
</evidence>
<dbReference type="PANTHER" id="PTHR46013:SF4">
    <property type="entry name" value="B-CELL RECEPTOR CD22-RELATED"/>
    <property type="match status" value="1"/>
</dbReference>
<dbReference type="Gene3D" id="2.60.40.10">
    <property type="entry name" value="Immunoglobulins"/>
    <property type="match status" value="4"/>
</dbReference>
<reference evidence="2" key="1">
    <citation type="journal article" date="2023" name="Front. Mar. Sci.">
        <title>A new Merluccius polli reference genome to investigate the effects of global change in West African waters.</title>
        <authorList>
            <person name="Mateo J.L."/>
            <person name="Blanco-Fernandez C."/>
            <person name="Garcia-Vazquez E."/>
            <person name="Machado-Schiaffino G."/>
        </authorList>
    </citation>
    <scope>NUCLEOTIDE SEQUENCE</scope>
    <source>
        <strain evidence="2">C29</strain>
        <tissue evidence="2">Fin</tissue>
    </source>
</reference>
<name>A0AA47PC32_MERPO</name>
<gene>
    <name evidence="2" type="primary">SIGLEC1_16</name>
    <name evidence="2" type="ORF">N1851_002660</name>
</gene>
<feature type="domain" description="Ig-like" evidence="1">
    <location>
        <begin position="448"/>
        <end position="509"/>
    </location>
</feature>
<organism evidence="2 3">
    <name type="scientific">Merluccius polli</name>
    <name type="common">Benguela hake</name>
    <name type="synonym">Merluccius cadenati</name>
    <dbReference type="NCBI Taxonomy" id="89951"/>
    <lineage>
        <taxon>Eukaryota</taxon>
        <taxon>Metazoa</taxon>
        <taxon>Chordata</taxon>
        <taxon>Craniata</taxon>
        <taxon>Vertebrata</taxon>
        <taxon>Euteleostomi</taxon>
        <taxon>Actinopterygii</taxon>
        <taxon>Neopterygii</taxon>
        <taxon>Teleostei</taxon>
        <taxon>Neoteleostei</taxon>
        <taxon>Acanthomorphata</taxon>
        <taxon>Zeiogadaria</taxon>
        <taxon>Gadariae</taxon>
        <taxon>Gadiformes</taxon>
        <taxon>Gadoidei</taxon>
        <taxon>Merlucciidae</taxon>
        <taxon>Merluccius</taxon>
    </lineage>
</organism>
<dbReference type="SUPFAM" id="SSF48726">
    <property type="entry name" value="Immunoglobulin"/>
    <property type="match status" value="4"/>
</dbReference>
<dbReference type="AlphaFoldDB" id="A0AA47PC32"/>
<feature type="domain" description="Ig-like" evidence="1">
    <location>
        <begin position="202"/>
        <end position="295"/>
    </location>
</feature>
<proteinExistence type="predicted"/>
<sequence length="542" mass="60697">MALFLKYFSGLPGNSCNRVSYPTRTMCVLQGTSVNISCTYSHPPDAKLYYKFWFKWRANQEPRDLQSDSEYEGRAEYPVEETGRSTLTITDLRHTDSSEYRFTFKTSQHEWKGSLHGTTLTVTGLRVEVTPVAMVTEGQRVTLTCITSCPLADKPSYIWYQNNGSVTELENPENQLVLDPVGPQHAGSYSCSVRNYPHLRSPEERLTVQCTMSLSGELTVAMVIEGQRVTLTCITSCPLADKPSYIWHQNNGSVNGSENPENQLVLDPVGPQHAGNYSCSVRNYPHLRSPEETLTPPSLHVSCDHAFHQLNLCVLFILNEMCLFFTALQGNDDWTVTCTSSNVCSLRGSTVDISCTFKYPEKQHDLSTTVLETLWFTKEDRNQTPVDLLSDADYTGRVESSCGEISCIGSSCNRNCTLSIRDLRQSDSAVYNFRFKTNQPGGEHTANPGVALNVTDLHVKVSPWGNNANLECDSMCANATYIWYRNGQRVEKPSWVDIYSEASYSCAVEGYERLQSPSVCKSTPQYADMSSMFFHSHHISAV</sequence>
<comment type="caution">
    <text evidence="2">The sequence shown here is derived from an EMBL/GenBank/DDBJ whole genome shotgun (WGS) entry which is preliminary data.</text>
</comment>
<dbReference type="InterPro" id="IPR013783">
    <property type="entry name" value="Ig-like_fold"/>
</dbReference>
<protein>
    <submittedName>
        <fullName evidence="2">Sialoadhesin</fullName>
    </submittedName>
</protein>
<dbReference type="InterPro" id="IPR003599">
    <property type="entry name" value="Ig_sub"/>
</dbReference>
<dbReference type="SMART" id="SM00409">
    <property type="entry name" value="IG"/>
    <property type="match status" value="4"/>
</dbReference>
<dbReference type="InterPro" id="IPR036179">
    <property type="entry name" value="Ig-like_dom_sf"/>
</dbReference>
<keyword evidence="3" id="KW-1185">Reference proteome</keyword>
<dbReference type="PANTHER" id="PTHR46013">
    <property type="entry name" value="VASCULAR CELL ADHESION MOLECULE 1"/>
    <property type="match status" value="1"/>
</dbReference>
<evidence type="ECO:0000259" key="1">
    <source>
        <dbReference type="PROSITE" id="PS50835"/>
    </source>
</evidence>
<dbReference type="SMART" id="SM00408">
    <property type="entry name" value="IGc2"/>
    <property type="match status" value="2"/>
</dbReference>
<dbReference type="InterPro" id="IPR003598">
    <property type="entry name" value="Ig_sub2"/>
</dbReference>
<dbReference type="EMBL" id="JAOPHQ010000310">
    <property type="protein sequence ID" value="KAK0155013.1"/>
    <property type="molecule type" value="Genomic_DNA"/>
</dbReference>